<dbReference type="eggNOG" id="COG0541">
    <property type="taxonomic scope" value="Bacteria"/>
</dbReference>
<gene>
    <name evidence="13" type="primary">ffh</name>
    <name evidence="13" type="ordered locus">BCc_245</name>
</gene>
<dbReference type="GO" id="GO:0006614">
    <property type="term" value="P:SRP-dependent cotranslational protein targeting to membrane"/>
    <property type="evidence" value="ECO:0007669"/>
    <property type="project" value="InterPro"/>
</dbReference>
<sequence>MFNNLTKKITNIFDKISYKSYLEKKTIKKTLNKIKLAFLDADVALNVIKLFLKKIKKKIKKKKINKNLSPSQNLINIILKELIKILGKNHYSFNFLFNQLNICTVIGQQGVGKTTSTAKLAYLLTKKYKKKVLVVSTDIYRPAAIVQLKRLIEKTKANFFPSVVTQKIMTIIKSAIKEAKRKKYDVLLIDTAGRLHNNSKKIQELKKIQEYTQPNETLLIIDSMIGQDSINLINKFNKEFNLSGIILTKLDSDTRGGVALSIRTLTKKPIKYIGTGEKIYDLQIFHPERIAKRILGMGDVISLIEDIQDKIKKKELNLLNETTKKGKIYNLNDFLIQIKQIKKIGGINSLINKLPINIISSNSLFNDIDEKSFIKIEAMINSMTKKEREFPTIIKASRKKRISLGSGNTIQEINIYLKKFENIKRIMKKIKTNKKNKIFESIKNYLIK</sequence>
<evidence type="ECO:0000313" key="14">
    <source>
        <dbReference type="Proteomes" id="UP000000669"/>
    </source>
</evidence>
<comment type="catalytic activity">
    <reaction evidence="11">
        <text>GTP + H2O = GDP + phosphate + H(+)</text>
        <dbReference type="Rhea" id="RHEA:19669"/>
        <dbReference type="ChEBI" id="CHEBI:15377"/>
        <dbReference type="ChEBI" id="CHEBI:15378"/>
        <dbReference type="ChEBI" id="CHEBI:37565"/>
        <dbReference type="ChEBI" id="CHEBI:43474"/>
        <dbReference type="ChEBI" id="CHEBI:58189"/>
        <dbReference type="EC" id="3.6.5.4"/>
    </reaction>
</comment>
<dbReference type="GO" id="GO:0008312">
    <property type="term" value="F:7S RNA binding"/>
    <property type="evidence" value="ECO:0007669"/>
    <property type="project" value="InterPro"/>
</dbReference>
<evidence type="ECO:0000256" key="9">
    <source>
        <dbReference type="ARBA" id="ARBA00023274"/>
    </source>
</evidence>
<dbReference type="SMART" id="SM00382">
    <property type="entry name" value="AAA"/>
    <property type="match status" value="1"/>
</dbReference>
<keyword evidence="3" id="KW-0963">Cytoplasm</keyword>
<dbReference type="Pfam" id="PF02881">
    <property type="entry name" value="SRP54_N"/>
    <property type="match status" value="1"/>
</dbReference>
<dbReference type="SMART" id="SM00963">
    <property type="entry name" value="SRP54_N"/>
    <property type="match status" value="1"/>
</dbReference>
<evidence type="ECO:0000256" key="11">
    <source>
        <dbReference type="ARBA" id="ARBA00048027"/>
    </source>
</evidence>
<dbReference type="InterPro" id="IPR013822">
    <property type="entry name" value="Signal_recog_particl_SRP54_hlx"/>
</dbReference>
<dbReference type="InterPro" id="IPR022941">
    <property type="entry name" value="SRP54"/>
</dbReference>
<keyword evidence="7" id="KW-0342">GTP-binding</keyword>
<dbReference type="SUPFAM" id="SSF47446">
    <property type="entry name" value="Signal peptide-binding domain"/>
    <property type="match status" value="1"/>
</dbReference>
<feature type="domain" description="SRP54-type proteins GTP-binding" evidence="12">
    <location>
        <begin position="269"/>
        <end position="282"/>
    </location>
</feature>
<dbReference type="PROSITE" id="PS00300">
    <property type="entry name" value="SRP54"/>
    <property type="match status" value="1"/>
</dbReference>
<dbReference type="InterPro" id="IPR042101">
    <property type="entry name" value="SRP54_N_sf"/>
</dbReference>
<dbReference type="Gene3D" id="3.40.50.300">
    <property type="entry name" value="P-loop containing nucleotide triphosphate hydrolases"/>
    <property type="match status" value="1"/>
</dbReference>
<keyword evidence="6" id="KW-0694">RNA-binding</keyword>
<evidence type="ECO:0000256" key="4">
    <source>
        <dbReference type="ARBA" id="ARBA00022741"/>
    </source>
</evidence>
<dbReference type="Gene3D" id="1.20.120.140">
    <property type="entry name" value="Signal recognition particle SRP54, nucleotide-binding domain"/>
    <property type="match status" value="1"/>
</dbReference>
<keyword evidence="9" id="KW-0687">Ribonucleoprotein</keyword>
<evidence type="ECO:0000256" key="5">
    <source>
        <dbReference type="ARBA" id="ARBA00022801"/>
    </source>
</evidence>
<evidence type="ECO:0000259" key="12">
    <source>
        <dbReference type="PROSITE" id="PS00300"/>
    </source>
</evidence>
<name>Q057I6_BUCCC</name>
<dbReference type="PANTHER" id="PTHR11564:SF5">
    <property type="entry name" value="SIGNAL RECOGNITION PARTICLE SUBUNIT SRP54"/>
    <property type="match status" value="1"/>
</dbReference>
<dbReference type="Pfam" id="PF02978">
    <property type="entry name" value="SRP_SPB"/>
    <property type="match status" value="1"/>
</dbReference>
<comment type="subcellular location">
    <subcellularLocation>
        <location evidence="1">Cytoplasm</location>
    </subcellularLocation>
</comment>
<evidence type="ECO:0000256" key="7">
    <source>
        <dbReference type="ARBA" id="ARBA00023134"/>
    </source>
</evidence>
<keyword evidence="8" id="KW-0733">Signal recognition particle</keyword>
<dbReference type="PANTHER" id="PTHR11564">
    <property type="entry name" value="SIGNAL RECOGNITION PARTICLE 54K PROTEIN SRP54"/>
    <property type="match status" value="1"/>
</dbReference>
<dbReference type="InterPro" id="IPR036891">
    <property type="entry name" value="Signal_recog_part_SRP54_M_sf"/>
</dbReference>
<reference evidence="13 14" key="1">
    <citation type="journal article" date="2006" name="Science">
        <title>A small microbial genome: the end of a long symbiotic relationship?</title>
        <authorList>
            <person name="Perez-Brocal V."/>
            <person name="Gil R."/>
            <person name="Ramos S."/>
            <person name="Lamelas A."/>
            <person name="Postigo M."/>
            <person name="Michelena J.M."/>
            <person name="Silva F.J."/>
            <person name="Moya A."/>
            <person name="Latorre A."/>
        </authorList>
    </citation>
    <scope>NUCLEOTIDE SEQUENCE [LARGE SCALE GENOMIC DNA]</scope>
    <source>
        <strain evidence="14">Cc</strain>
    </source>
</reference>
<dbReference type="GO" id="GO:0005525">
    <property type="term" value="F:GTP binding"/>
    <property type="evidence" value="ECO:0007669"/>
    <property type="project" value="UniProtKB-KW"/>
</dbReference>
<evidence type="ECO:0000313" key="13">
    <source>
        <dbReference type="EMBL" id="ABJ90713.1"/>
    </source>
</evidence>
<dbReference type="GO" id="GO:0003924">
    <property type="term" value="F:GTPase activity"/>
    <property type="evidence" value="ECO:0007669"/>
    <property type="project" value="InterPro"/>
</dbReference>
<dbReference type="AlphaFoldDB" id="Q057I6"/>
<dbReference type="STRING" id="372461.BCc_245"/>
<comment type="similarity">
    <text evidence="2">Belongs to the GTP-binding SRP family. SRP54 subfamily.</text>
</comment>
<dbReference type="Gene3D" id="1.10.260.30">
    <property type="entry name" value="Signal recognition particle, SRP54 subunit, M-domain"/>
    <property type="match status" value="1"/>
</dbReference>
<evidence type="ECO:0000256" key="1">
    <source>
        <dbReference type="ARBA" id="ARBA00004496"/>
    </source>
</evidence>
<dbReference type="InterPro" id="IPR003593">
    <property type="entry name" value="AAA+_ATPase"/>
</dbReference>
<dbReference type="SMART" id="SM00962">
    <property type="entry name" value="SRP54"/>
    <property type="match status" value="1"/>
</dbReference>
<dbReference type="RefSeq" id="WP_011672632.1">
    <property type="nucleotide sequence ID" value="NC_008513.1"/>
</dbReference>
<dbReference type="Proteomes" id="UP000000669">
    <property type="component" value="Chromosome"/>
</dbReference>
<evidence type="ECO:0000256" key="2">
    <source>
        <dbReference type="ARBA" id="ARBA00005450"/>
    </source>
</evidence>
<protein>
    <recommendedName>
        <fullName evidence="10">signal-recognition-particle GTPase</fullName>
        <ecNumber evidence="10">3.6.5.4</ecNumber>
    </recommendedName>
</protein>
<dbReference type="InterPro" id="IPR004125">
    <property type="entry name" value="Signal_recog_particle_SRP54_M"/>
</dbReference>
<keyword evidence="14" id="KW-1185">Reference proteome</keyword>
<dbReference type="GO" id="GO:0048500">
    <property type="term" value="C:signal recognition particle"/>
    <property type="evidence" value="ECO:0007669"/>
    <property type="project" value="InterPro"/>
</dbReference>
<dbReference type="SUPFAM" id="SSF52540">
    <property type="entry name" value="P-loop containing nucleoside triphosphate hydrolases"/>
    <property type="match status" value="1"/>
</dbReference>
<dbReference type="InterPro" id="IPR027417">
    <property type="entry name" value="P-loop_NTPase"/>
</dbReference>
<evidence type="ECO:0000256" key="8">
    <source>
        <dbReference type="ARBA" id="ARBA00023135"/>
    </source>
</evidence>
<dbReference type="SUPFAM" id="SSF47364">
    <property type="entry name" value="Domain of the SRP/SRP receptor G-proteins"/>
    <property type="match status" value="1"/>
</dbReference>
<dbReference type="InterPro" id="IPR036225">
    <property type="entry name" value="SRP/SRP_N"/>
</dbReference>
<evidence type="ECO:0000256" key="6">
    <source>
        <dbReference type="ARBA" id="ARBA00022884"/>
    </source>
</evidence>
<evidence type="ECO:0000256" key="3">
    <source>
        <dbReference type="ARBA" id="ARBA00022490"/>
    </source>
</evidence>
<dbReference type="Pfam" id="PF00448">
    <property type="entry name" value="SRP54"/>
    <property type="match status" value="1"/>
</dbReference>
<proteinExistence type="inferred from homology"/>
<dbReference type="KEGG" id="bcc:BCc_245"/>
<organism evidence="13 14">
    <name type="scientific">Buchnera aphidicola subsp. Cinara cedri (strain Cc)</name>
    <dbReference type="NCBI Taxonomy" id="372461"/>
    <lineage>
        <taxon>Bacteria</taxon>
        <taxon>Pseudomonadati</taxon>
        <taxon>Pseudomonadota</taxon>
        <taxon>Gammaproteobacteria</taxon>
        <taxon>Enterobacterales</taxon>
        <taxon>Erwiniaceae</taxon>
        <taxon>Buchnera</taxon>
    </lineage>
</organism>
<keyword evidence="5" id="KW-0378">Hydrolase</keyword>
<dbReference type="EMBL" id="CP000263">
    <property type="protein sequence ID" value="ABJ90713.1"/>
    <property type="molecule type" value="Genomic_DNA"/>
</dbReference>
<dbReference type="OrthoDB" id="9804720at2"/>
<dbReference type="EC" id="3.6.5.4" evidence="10"/>
<dbReference type="InterPro" id="IPR000897">
    <property type="entry name" value="SRP54_GTPase_dom"/>
</dbReference>
<dbReference type="HOGENOM" id="CLU_009301_6_0_6"/>
<evidence type="ECO:0000256" key="10">
    <source>
        <dbReference type="ARBA" id="ARBA00035672"/>
    </source>
</evidence>
<keyword evidence="4" id="KW-0547">Nucleotide-binding</keyword>
<accession>Q057I6</accession>